<dbReference type="Proteomes" id="UP000267145">
    <property type="component" value="Unassembled WGS sequence"/>
</dbReference>
<dbReference type="GeneID" id="39612337"/>
<dbReference type="STRING" id="1051616.A0A3M9YI91"/>
<dbReference type="AlphaFoldDB" id="A0A3M9YI91"/>
<feature type="compositionally biased region" description="Basic residues" evidence="1">
    <location>
        <begin position="17"/>
        <end position="28"/>
    </location>
</feature>
<evidence type="ECO:0000259" key="2">
    <source>
        <dbReference type="PROSITE" id="PS50011"/>
    </source>
</evidence>
<dbReference type="SUPFAM" id="SSF56112">
    <property type="entry name" value="Protein kinase-like (PK-like)"/>
    <property type="match status" value="1"/>
</dbReference>
<gene>
    <name evidence="3" type="ORF">D7B24_008648</name>
</gene>
<dbReference type="EMBL" id="RBVV01000008">
    <property type="protein sequence ID" value="RNJ60267.1"/>
    <property type="molecule type" value="Genomic_DNA"/>
</dbReference>
<protein>
    <recommendedName>
        <fullName evidence="2">Protein kinase domain-containing protein</fullName>
    </recommendedName>
</protein>
<dbReference type="Gene3D" id="1.10.510.10">
    <property type="entry name" value="Transferase(Phosphotransferase) domain 1"/>
    <property type="match status" value="1"/>
</dbReference>
<dbReference type="InterPro" id="IPR000719">
    <property type="entry name" value="Prot_kinase_dom"/>
</dbReference>
<feature type="domain" description="Protein kinase" evidence="2">
    <location>
        <begin position="1"/>
        <end position="212"/>
    </location>
</feature>
<evidence type="ECO:0000313" key="4">
    <source>
        <dbReference type="Proteomes" id="UP000267145"/>
    </source>
</evidence>
<feature type="region of interest" description="Disordered" evidence="1">
    <location>
        <begin position="1"/>
        <end position="29"/>
    </location>
</feature>
<keyword evidence="4" id="KW-1185">Reference proteome</keyword>
<proteinExistence type="predicted"/>
<reference evidence="3 4" key="1">
    <citation type="submission" date="2018-10" db="EMBL/GenBank/DDBJ databases">
        <title>Genome sequence of Verticillium nonalfalfae VnAa140.</title>
        <authorList>
            <person name="Stajich J.E."/>
            <person name="Kasson M.T."/>
        </authorList>
    </citation>
    <scope>NUCLEOTIDE SEQUENCE [LARGE SCALE GENOMIC DNA]</scope>
    <source>
        <strain evidence="3 4">VnAa140</strain>
    </source>
</reference>
<name>A0A3M9YI91_9PEZI</name>
<comment type="caution">
    <text evidence="3">The sequence shown here is derived from an EMBL/GenBank/DDBJ whole genome shotgun (WGS) entry which is preliminary data.</text>
</comment>
<organism evidence="3 4">
    <name type="scientific">Verticillium nonalfalfae</name>
    <dbReference type="NCBI Taxonomy" id="1051616"/>
    <lineage>
        <taxon>Eukaryota</taxon>
        <taxon>Fungi</taxon>
        <taxon>Dikarya</taxon>
        <taxon>Ascomycota</taxon>
        <taxon>Pezizomycotina</taxon>
        <taxon>Sordariomycetes</taxon>
        <taxon>Hypocreomycetidae</taxon>
        <taxon>Glomerellales</taxon>
        <taxon>Plectosphaerellaceae</taxon>
        <taxon>Verticillium</taxon>
    </lineage>
</organism>
<accession>A0A3M9YI91</accession>
<dbReference type="GO" id="GO:0004672">
    <property type="term" value="F:protein kinase activity"/>
    <property type="evidence" value="ECO:0007669"/>
    <property type="project" value="InterPro"/>
</dbReference>
<dbReference type="RefSeq" id="XP_028498425.1">
    <property type="nucleotide sequence ID" value="XM_028642734.1"/>
</dbReference>
<sequence>MIATRGKRTDLLLVQRHASRPGQRRPRPHSILLNWASDEQNTKTATDAVPGDFDVARKLAPGSSRQTPHATANIMWWSPERQTGRGVTKASDICLFGLCIYAHGGGDLLFLNGYKALDATGMTPEHEILARHLAYFGPVPLELLEQVGHETSCEALKRASRIAEISLRDQPSLSVEYGGNELGLRGKDMSYRMTNPDPATRLAIDQILSYPY</sequence>
<dbReference type="PROSITE" id="PS50011">
    <property type="entry name" value="PROTEIN_KINASE_DOM"/>
    <property type="match status" value="1"/>
</dbReference>
<dbReference type="GO" id="GO:0005524">
    <property type="term" value="F:ATP binding"/>
    <property type="evidence" value="ECO:0007669"/>
    <property type="project" value="InterPro"/>
</dbReference>
<evidence type="ECO:0000313" key="3">
    <source>
        <dbReference type="EMBL" id="RNJ60267.1"/>
    </source>
</evidence>
<dbReference type="InterPro" id="IPR011009">
    <property type="entry name" value="Kinase-like_dom_sf"/>
</dbReference>
<evidence type="ECO:0000256" key="1">
    <source>
        <dbReference type="SAM" id="MobiDB-lite"/>
    </source>
</evidence>